<gene>
    <name evidence="2" type="ORF">AYP45_07685</name>
</gene>
<reference evidence="2 3" key="1">
    <citation type="journal article" date="2017" name="Water Res.">
        <title>Discovery and metagenomic analysis of an anammox bacterial enrichment related to Candidatus "Brocadia caroliniensis" in a full-scale glycerol-fed nitritation-denitritation separate centrate treatment process.</title>
        <authorList>
            <person name="Park H."/>
            <person name="Brotto A.C."/>
            <person name="van Loosdrecht M.C."/>
            <person name="Chandran K."/>
        </authorList>
    </citation>
    <scope>NUCLEOTIDE SEQUENCE [LARGE SCALE GENOMIC DNA]</scope>
    <source>
        <strain evidence="2">26THWARD</strain>
    </source>
</reference>
<evidence type="ECO:0000313" key="2">
    <source>
        <dbReference type="EMBL" id="OOP56683.1"/>
    </source>
</evidence>
<proteinExistence type="predicted"/>
<organism evidence="2 3">
    <name type="scientific">Candidatus Brocadia carolinensis</name>
    <dbReference type="NCBI Taxonomy" id="1004156"/>
    <lineage>
        <taxon>Bacteria</taxon>
        <taxon>Pseudomonadati</taxon>
        <taxon>Planctomycetota</taxon>
        <taxon>Candidatus Brocadiia</taxon>
        <taxon>Candidatus Brocadiales</taxon>
        <taxon>Candidatus Brocadiaceae</taxon>
        <taxon>Candidatus Brocadia</taxon>
    </lineage>
</organism>
<name>A0A1V4AU70_9BACT</name>
<feature type="region of interest" description="Disordered" evidence="1">
    <location>
        <begin position="1"/>
        <end position="22"/>
    </location>
</feature>
<evidence type="ECO:0000256" key="1">
    <source>
        <dbReference type="SAM" id="MobiDB-lite"/>
    </source>
</evidence>
<comment type="caution">
    <text evidence="2">The sequence shown here is derived from an EMBL/GenBank/DDBJ whole genome shotgun (WGS) entry which is preliminary data.</text>
</comment>
<protein>
    <submittedName>
        <fullName evidence="2">Uncharacterized protein</fullName>
    </submittedName>
</protein>
<evidence type="ECO:0000313" key="3">
    <source>
        <dbReference type="Proteomes" id="UP000189681"/>
    </source>
</evidence>
<sequence>MSHEEARKSTANREPLHDVEVKPISRDERHQWDELIRHHHYLGLHSLIGESIRYRAVHRKQWLALIGWSAAALKCKARD</sequence>
<dbReference type="EMBL" id="AYTS01000064">
    <property type="protein sequence ID" value="OOP56683.1"/>
    <property type="molecule type" value="Genomic_DNA"/>
</dbReference>
<dbReference type="Proteomes" id="UP000189681">
    <property type="component" value="Unassembled WGS sequence"/>
</dbReference>
<dbReference type="AlphaFoldDB" id="A0A1V4AU70"/>
<accession>A0A1V4AU70</accession>